<dbReference type="SMART" id="SM01030">
    <property type="entry name" value="BHD_1"/>
    <property type="match status" value="1"/>
</dbReference>
<feature type="compositionally biased region" description="Polar residues" evidence="6">
    <location>
        <begin position="65"/>
        <end position="77"/>
    </location>
</feature>
<keyword evidence="3" id="KW-0227">DNA damage</keyword>
<feature type="compositionally biased region" description="Basic residues" evidence="6">
    <location>
        <begin position="1053"/>
        <end position="1063"/>
    </location>
</feature>
<dbReference type="SMART" id="SM01032">
    <property type="entry name" value="BHD_3"/>
    <property type="match status" value="1"/>
</dbReference>
<dbReference type="GO" id="GO:0006289">
    <property type="term" value="P:nucleotide-excision repair"/>
    <property type="evidence" value="ECO:0007669"/>
    <property type="project" value="InterPro"/>
</dbReference>
<sequence length="1114" mass="124600">MSASRPKNKKIIPPAGPSTHPKLTPKPIKKPIPLKSPVNGIKRHVPPPPSAEVISLMEKGKGKAKQSSVPRSIQTISSDDEDEEEDFEEVPIPSAAGPSSPYPGTPNTTGNITAGNTPGTNTTAPSIDYDLEGYGDSDDESGDGENDGVIHLEIGGETAEEKAKRIALALRKKPMTSKDRAIRLEIHKMHVIALLASTRIRNRWCCNTLLKARLLSLLPHPLQAAFNIPPSRFPDKAQRSRLFFDALQDLVTWWSQSFFDISDPTLGLRTRPWDEIQEIIDELPKLTRADLTPGHYLATSKEKGKEREDALDRMSIDSGSEKLRSVNSLMKKALQQEGSRDISAQLFVALARACGLGARLVVSLQAVPWRAEKVVHKKKPTGAGRGGRTVASRQGMGPTSDEDEDEEDEFEEVPIPGGEEETKERKNNIRAAGTRRLQDPTDLYRLRAPKPAPQTVGRPSKPKSKVKKDLSEQPPVFWVEIFSRSDQRWIPVDPVRGTIRKKNHYEPTSDSGPIRMVYVVAFEEDGFARDVTLRYTKNFGAKISKLRVPAKKDEPDWWETVTGFLSRPYRLNRDELEDAELETSQYSEGMPMHMSGFKDHPIYVLERHLKREEIIQPKREIGRFRGEPVYRRANVLTCKTAETWMRVGRRVKDKQEPLKWVKQRAVTLQKRRAQELAVQETGEAIQQGLYADYQTELYIPPPIKDGVIPQNSFGNIDLYAPSMLPAGAVHLPYKGIAKVAKNLDISYAEACTGFEFKKQRAIPVINGIVVAKDMEEMVMDAYAESAAAAEEKERMKKEEKALKRWAKLINGLRVRLRLQAEYGTGEQLDETSALNPLADPVTASNDTATKEKKSAASVLAAAHQQGHANWKEKVRGKSSTPKSESEEEEEMEDVPIPHDEQSKPTPPAEQHGQDVQNHSAKENAEAVKEEQASEIEEWEEASQPEENSPEDGFEASQPVPLPSTGRTTRITLRLNGQNGNNTTNSTRIQRPARRASVRSTRKRKADTQSDEEKVDELSEVDIIDDEEDAEETEERPKRSTRNRGESKSASKPAPKRSRAKPPARKPPAAASTNSGMTRSLRSRAPKSAQQEQEEKEKRERMLEALEEDSDVDME</sequence>
<feature type="compositionally biased region" description="Basic and acidic residues" evidence="6">
    <location>
        <begin position="1092"/>
        <end position="1103"/>
    </location>
</feature>
<feature type="compositionally biased region" description="Acidic residues" evidence="6">
    <location>
        <begin position="1104"/>
        <end position="1114"/>
    </location>
</feature>
<accession>A0AAX4JSI9</accession>
<dbReference type="PANTHER" id="PTHR12135">
    <property type="entry name" value="DNA REPAIR PROTEIN XP-C / RAD4"/>
    <property type="match status" value="1"/>
</dbReference>
<dbReference type="GO" id="GO:0005737">
    <property type="term" value="C:cytoplasm"/>
    <property type="evidence" value="ECO:0007669"/>
    <property type="project" value="TreeGrafter"/>
</dbReference>
<evidence type="ECO:0000259" key="8">
    <source>
        <dbReference type="SMART" id="SM01031"/>
    </source>
</evidence>
<feature type="compositionally biased region" description="Basic and acidic residues" evidence="6">
    <location>
        <begin position="1034"/>
        <end position="1048"/>
    </location>
</feature>
<evidence type="ECO:0000256" key="6">
    <source>
        <dbReference type="SAM" id="MobiDB-lite"/>
    </source>
</evidence>
<feature type="compositionally biased region" description="Acidic residues" evidence="6">
    <location>
        <begin position="400"/>
        <end position="412"/>
    </location>
</feature>
<keyword evidence="11" id="KW-1185">Reference proteome</keyword>
<evidence type="ECO:0000313" key="11">
    <source>
        <dbReference type="Proteomes" id="UP001355207"/>
    </source>
</evidence>
<dbReference type="SMART" id="SM01031">
    <property type="entry name" value="BHD_2"/>
    <property type="match status" value="1"/>
</dbReference>
<dbReference type="InterPro" id="IPR036985">
    <property type="entry name" value="Transglutaminase-like_sf"/>
</dbReference>
<feature type="region of interest" description="Disordered" evidence="6">
    <location>
        <begin position="1"/>
        <end position="148"/>
    </location>
</feature>
<protein>
    <recommendedName>
        <fullName evidence="12">Xeroderma pigmentosum group C-complementing protein</fullName>
    </recommendedName>
</protein>
<feature type="compositionally biased region" description="Basic residues" evidence="6">
    <location>
        <begin position="990"/>
        <end position="1004"/>
    </location>
</feature>
<dbReference type="GO" id="GO:0006298">
    <property type="term" value="P:mismatch repair"/>
    <property type="evidence" value="ECO:0007669"/>
    <property type="project" value="TreeGrafter"/>
</dbReference>
<dbReference type="Pfam" id="PF03835">
    <property type="entry name" value="Rad4"/>
    <property type="match status" value="1"/>
</dbReference>
<dbReference type="SUPFAM" id="SSF54001">
    <property type="entry name" value="Cysteine proteinases"/>
    <property type="match status" value="1"/>
</dbReference>
<feature type="compositionally biased region" description="Low complexity" evidence="6">
    <location>
        <begin position="971"/>
        <end position="987"/>
    </location>
</feature>
<dbReference type="Gene3D" id="3.90.260.10">
    <property type="entry name" value="Transglutaminase-like"/>
    <property type="match status" value="1"/>
</dbReference>
<evidence type="ECO:0000256" key="2">
    <source>
        <dbReference type="ARBA" id="ARBA00009525"/>
    </source>
</evidence>
<feature type="compositionally biased region" description="Basic and acidic residues" evidence="6">
    <location>
        <begin position="436"/>
        <end position="445"/>
    </location>
</feature>
<gene>
    <name evidence="10" type="ORF">L201_003322</name>
</gene>
<feature type="region of interest" description="Disordered" evidence="6">
    <location>
        <begin position="827"/>
        <end position="1114"/>
    </location>
</feature>
<feature type="compositionally biased region" description="Acidic residues" evidence="6">
    <location>
        <begin position="932"/>
        <end position="953"/>
    </location>
</feature>
<keyword evidence="4" id="KW-0234">DNA repair</keyword>
<dbReference type="InterPro" id="IPR018328">
    <property type="entry name" value="Rad4_beta-hairpin_dom3"/>
</dbReference>
<name>A0AAX4JSI9_9TREE</name>
<dbReference type="InterPro" id="IPR042488">
    <property type="entry name" value="Rad4_BHD3_sf"/>
</dbReference>
<reference evidence="10 11" key="1">
    <citation type="submission" date="2024-01" db="EMBL/GenBank/DDBJ databases">
        <title>Comparative genomics of Cryptococcus and Kwoniella reveals pathogenesis evolution and contrasting modes of karyotype evolution via chromosome fusion or intercentromeric recombination.</title>
        <authorList>
            <person name="Coelho M.A."/>
            <person name="David-Palma M."/>
            <person name="Shea T."/>
            <person name="Bowers K."/>
            <person name="McGinley-Smith S."/>
            <person name="Mohammad A.W."/>
            <person name="Gnirke A."/>
            <person name="Yurkov A.M."/>
            <person name="Nowrousian M."/>
            <person name="Sun S."/>
            <person name="Cuomo C.A."/>
            <person name="Heitman J."/>
        </authorList>
    </citation>
    <scope>NUCLEOTIDE SEQUENCE [LARGE SCALE GENOMIC DNA]</scope>
    <source>
        <strain evidence="10 11">CBS 6074</strain>
    </source>
</reference>
<comment type="similarity">
    <text evidence="2">Belongs to the XPC family.</text>
</comment>
<feature type="compositionally biased region" description="Low complexity" evidence="6">
    <location>
        <begin position="21"/>
        <end position="35"/>
    </location>
</feature>
<dbReference type="AlphaFoldDB" id="A0AAX4JSI9"/>
<dbReference type="Pfam" id="PF10403">
    <property type="entry name" value="BHD_1"/>
    <property type="match status" value="1"/>
</dbReference>
<dbReference type="GO" id="GO:0071942">
    <property type="term" value="C:XPC complex"/>
    <property type="evidence" value="ECO:0007669"/>
    <property type="project" value="TreeGrafter"/>
</dbReference>
<feature type="domain" description="Rad4 beta-hairpin" evidence="9">
    <location>
        <begin position="708"/>
        <end position="782"/>
    </location>
</feature>
<feature type="compositionally biased region" description="Acidic residues" evidence="6">
    <location>
        <begin position="1012"/>
        <end position="1033"/>
    </location>
</feature>
<dbReference type="EMBL" id="CP144101">
    <property type="protein sequence ID" value="WWC88411.1"/>
    <property type="molecule type" value="Genomic_DNA"/>
</dbReference>
<dbReference type="PANTHER" id="PTHR12135:SF0">
    <property type="entry name" value="DNA REPAIR PROTEIN COMPLEMENTING XP-C CELLS"/>
    <property type="match status" value="1"/>
</dbReference>
<dbReference type="RefSeq" id="XP_066075174.1">
    <property type="nucleotide sequence ID" value="XM_066219077.1"/>
</dbReference>
<feature type="compositionally biased region" description="Basic and acidic residues" evidence="6">
    <location>
        <begin position="919"/>
        <end position="931"/>
    </location>
</feature>
<evidence type="ECO:0000259" key="7">
    <source>
        <dbReference type="SMART" id="SM01030"/>
    </source>
</evidence>
<dbReference type="Gene3D" id="2.20.20.110">
    <property type="entry name" value="Rad4, beta-hairpin domain BHD1"/>
    <property type="match status" value="1"/>
</dbReference>
<evidence type="ECO:0000256" key="1">
    <source>
        <dbReference type="ARBA" id="ARBA00004123"/>
    </source>
</evidence>
<dbReference type="InterPro" id="IPR018325">
    <property type="entry name" value="Rad4/PNGase_transGLS-fold"/>
</dbReference>
<evidence type="ECO:0000259" key="9">
    <source>
        <dbReference type="SMART" id="SM01032"/>
    </source>
</evidence>
<organism evidence="10 11">
    <name type="scientific">Kwoniella dendrophila CBS 6074</name>
    <dbReference type="NCBI Taxonomy" id="1295534"/>
    <lineage>
        <taxon>Eukaryota</taxon>
        <taxon>Fungi</taxon>
        <taxon>Dikarya</taxon>
        <taxon>Basidiomycota</taxon>
        <taxon>Agaricomycotina</taxon>
        <taxon>Tremellomycetes</taxon>
        <taxon>Tremellales</taxon>
        <taxon>Cryptococcaceae</taxon>
        <taxon>Kwoniella</taxon>
    </lineage>
</organism>
<dbReference type="GO" id="GO:0003684">
    <property type="term" value="F:damaged DNA binding"/>
    <property type="evidence" value="ECO:0007669"/>
    <property type="project" value="InterPro"/>
</dbReference>
<evidence type="ECO:0000313" key="10">
    <source>
        <dbReference type="EMBL" id="WWC88411.1"/>
    </source>
</evidence>
<feature type="region of interest" description="Disordered" evidence="6">
    <location>
        <begin position="377"/>
        <end position="469"/>
    </location>
</feature>
<dbReference type="InterPro" id="IPR038765">
    <property type="entry name" value="Papain-like_cys_pep_sf"/>
</dbReference>
<dbReference type="GO" id="GO:0003697">
    <property type="term" value="F:single-stranded DNA binding"/>
    <property type="evidence" value="ECO:0007669"/>
    <property type="project" value="TreeGrafter"/>
</dbReference>
<evidence type="ECO:0000256" key="5">
    <source>
        <dbReference type="ARBA" id="ARBA00023242"/>
    </source>
</evidence>
<feature type="domain" description="Rad4 beta-hairpin" evidence="8">
    <location>
        <begin position="638"/>
        <end position="701"/>
    </location>
</feature>
<dbReference type="InterPro" id="IPR004583">
    <property type="entry name" value="DNA_repair_Rad4"/>
</dbReference>
<evidence type="ECO:0008006" key="12">
    <source>
        <dbReference type="Google" id="ProtNLM"/>
    </source>
</evidence>
<dbReference type="Proteomes" id="UP001355207">
    <property type="component" value="Chromosome 4"/>
</dbReference>
<evidence type="ECO:0000256" key="3">
    <source>
        <dbReference type="ARBA" id="ARBA00022763"/>
    </source>
</evidence>
<feature type="compositionally biased region" description="Acidic residues" evidence="6">
    <location>
        <begin position="78"/>
        <end position="89"/>
    </location>
</feature>
<feature type="compositionally biased region" description="Basic residues" evidence="6">
    <location>
        <begin position="1"/>
        <end position="10"/>
    </location>
</feature>
<feature type="compositionally biased region" description="Low complexity" evidence="6">
    <location>
        <begin position="105"/>
        <end position="125"/>
    </location>
</feature>
<proteinExistence type="inferred from homology"/>
<evidence type="ECO:0000256" key="4">
    <source>
        <dbReference type="ARBA" id="ARBA00023204"/>
    </source>
</evidence>
<dbReference type="Pfam" id="PF10405">
    <property type="entry name" value="BHD_3"/>
    <property type="match status" value="1"/>
</dbReference>
<dbReference type="InterPro" id="IPR018327">
    <property type="entry name" value="BHD_2"/>
</dbReference>
<dbReference type="GO" id="GO:0000111">
    <property type="term" value="C:nucleotide-excision repair factor 2 complex"/>
    <property type="evidence" value="ECO:0007669"/>
    <property type="project" value="TreeGrafter"/>
</dbReference>
<feature type="compositionally biased region" description="Acidic residues" evidence="6">
    <location>
        <begin position="129"/>
        <end position="146"/>
    </location>
</feature>
<dbReference type="FunFam" id="3.30.70.2460:FF:000001">
    <property type="entry name" value="DNA repair protein Rad4 family"/>
    <property type="match status" value="1"/>
</dbReference>
<keyword evidence="5" id="KW-0539">Nucleus</keyword>
<dbReference type="Pfam" id="PF10404">
    <property type="entry name" value="BHD_2"/>
    <property type="match status" value="1"/>
</dbReference>
<dbReference type="InterPro" id="IPR018326">
    <property type="entry name" value="Rad4_beta-hairpin_dom1"/>
</dbReference>
<dbReference type="Gene3D" id="3.30.70.2460">
    <property type="entry name" value="Rad4, beta-hairpin domain BHD3"/>
    <property type="match status" value="1"/>
</dbReference>
<feature type="domain" description="Rad4 beta-hairpin" evidence="7">
    <location>
        <begin position="586"/>
        <end position="636"/>
    </location>
</feature>
<comment type="subcellular location">
    <subcellularLocation>
        <location evidence="1">Nucleus</location>
    </subcellularLocation>
</comment>
<dbReference type="GeneID" id="91093992"/>